<dbReference type="InterPro" id="IPR003594">
    <property type="entry name" value="HATPase_dom"/>
</dbReference>
<gene>
    <name evidence="2" type="ORF">HJ536_04630</name>
</gene>
<evidence type="ECO:0000313" key="2">
    <source>
        <dbReference type="EMBL" id="NVO22636.1"/>
    </source>
</evidence>
<dbReference type="EMBL" id="JABCJE010000002">
    <property type="protein sequence ID" value="NVO22636.1"/>
    <property type="molecule type" value="Genomic_DNA"/>
</dbReference>
<dbReference type="Proteomes" id="UP000592216">
    <property type="component" value="Unassembled WGS sequence"/>
</dbReference>
<dbReference type="InterPro" id="IPR036890">
    <property type="entry name" value="HATPase_C_sf"/>
</dbReference>
<evidence type="ECO:0000313" key="3">
    <source>
        <dbReference type="Proteomes" id="UP000592216"/>
    </source>
</evidence>
<name>A0A850Q0M3_9RHOB</name>
<sequence length="657" mass="74896">MTTTEETKSWDPLDAAGSVDPNVLASAKKREIKNILKSYVSNYDPFSELIQNAMDAVEKRFSGSDPSSAHIKVRIDLKENSVEVADNGCGFEEAEFRSFLAPSISFKSGGETRGNKGVGVTYIAYGFNQLIIRTKNSRFSYQGVMRRGREWIEDHSGTVSRPLVEQEKGKSDLFEALDQGTSFKIFFSGEHVRPSNLRWYQAKTAEQWLYMLLVKTPLGAINLPDCSASEIKFDLEVVDENGSITLIENRNPQYKYPHLEIKASQRLREIKAVQQKALDAGKDVSRAIDKFRKSNGIWEAYALADIEAIANFNESELELATRHKMSAYGYFVYSTEVWDQVNDKKAKLRKGLRILRGGLQISSNRMPQGELITIPLTKSIGHQNQCHVVVHYDGAEPDLGRKGFQPELKELAEKVAVRIVRQLSARRDDILKSDSGAQADIDKEIKVHDWLKNMEQHEADHPLVLNNEKFFLPTRKISVMSVPQTEQDVIVLFNQLIAGGVIRGLKLLHTSQSAQYDGVFRYAAEDPLDSYAYHEDENPLGVFEEQLTKTYKTPPKVLEYKFCLDGLIREFESGDKHENDVDLAIFWDMGSEYEKEYTVLSYLDEQRTHHRTHHGLTHRLSSAHSYFDVICLRELFDLLNDPDNAREYQEKKYGDEI</sequence>
<keyword evidence="2" id="KW-0808">Transferase</keyword>
<keyword evidence="2" id="KW-0418">Kinase</keyword>
<dbReference type="SUPFAM" id="SSF55874">
    <property type="entry name" value="ATPase domain of HSP90 chaperone/DNA topoisomerase II/histidine kinase"/>
    <property type="match status" value="1"/>
</dbReference>
<proteinExistence type="predicted"/>
<organism evidence="2 3">
    <name type="scientific">Donghicola mangrovi</name>
    <dbReference type="NCBI Taxonomy" id="2729614"/>
    <lineage>
        <taxon>Bacteria</taxon>
        <taxon>Pseudomonadati</taxon>
        <taxon>Pseudomonadota</taxon>
        <taxon>Alphaproteobacteria</taxon>
        <taxon>Rhodobacterales</taxon>
        <taxon>Roseobacteraceae</taxon>
        <taxon>Donghicola</taxon>
    </lineage>
</organism>
<dbReference type="GO" id="GO:0016301">
    <property type="term" value="F:kinase activity"/>
    <property type="evidence" value="ECO:0007669"/>
    <property type="project" value="UniProtKB-KW"/>
</dbReference>
<feature type="domain" description="Histidine kinase/HSP90-like ATPase" evidence="1">
    <location>
        <begin position="46"/>
        <end position="185"/>
    </location>
</feature>
<dbReference type="Gene3D" id="3.30.565.10">
    <property type="entry name" value="Histidine kinase-like ATPase, C-terminal domain"/>
    <property type="match status" value="1"/>
</dbReference>
<reference evidence="2 3" key="1">
    <citation type="submission" date="2020-04" db="EMBL/GenBank/DDBJ databases">
        <title>Donghicola sp., a member of the Rhodobacteraceae family isolated from mangrove forest in Thailand.</title>
        <authorList>
            <person name="Charoenyingcharoen P."/>
            <person name="Yukphan P."/>
        </authorList>
    </citation>
    <scope>NUCLEOTIDE SEQUENCE [LARGE SCALE GENOMIC DNA]</scope>
    <source>
        <strain evidence="2 3">B5-SW-15</strain>
    </source>
</reference>
<evidence type="ECO:0000259" key="1">
    <source>
        <dbReference type="Pfam" id="PF02518"/>
    </source>
</evidence>
<protein>
    <submittedName>
        <fullName evidence="2">Sensor histidine kinase</fullName>
    </submittedName>
</protein>
<dbReference type="Pfam" id="PF02518">
    <property type="entry name" value="HATPase_c"/>
    <property type="match status" value="1"/>
</dbReference>
<accession>A0A850Q0M3</accession>
<dbReference type="AlphaFoldDB" id="A0A850Q0M3"/>
<dbReference type="RefSeq" id="WP_177156854.1">
    <property type="nucleotide sequence ID" value="NZ_JABCJE010000002.1"/>
</dbReference>
<comment type="caution">
    <text evidence="2">The sequence shown here is derived from an EMBL/GenBank/DDBJ whole genome shotgun (WGS) entry which is preliminary data.</text>
</comment>